<dbReference type="EC" id="1.1.99.2" evidence="7"/>
<dbReference type="AlphaFoldDB" id="A0A8I6TI72"/>
<dbReference type="Proteomes" id="UP000494040">
    <property type="component" value="Unassembled WGS sequence"/>
</dbReference>
<keyword evidence="2" id="KW-0285">Flavoprotein</keyword>
<dbReference type="EnsemblMetazoa" id="XM_014395810.2">
    <property type="protein sequence ID" value="XP_014251296.1"/>
    <property type="gene ID" value="LOC106667700"/>
</dbReference>
<dbReference type="RefSeq" id="XP_014251296.1">
    <property type="nucleotide sequence ID" value="XM_014395810.2"/>
</dbReference>
<dbReference type="PANTHER" id="PTHR43104">
    <property type="entry name" value="L-2-HYDROXYGLUTARATE DEHYDROGENASE, MITOCHONDRIAL"/>
    <property type="match status" value="1"/>
</dbReference>
<protein>
    <recommendedName>
        <fullName evidence="8">L-2-hydroxyglutarate dehydrogenase, mitochondrial</fullName>
        <ecNumber evidence="7">1.1.99.2</ecNumber>
    </recommendedName>
</protein>
<dbReference type="InterPro" id="IPR036188">
    <property type="entry name" value="FAD/NAD-bd_sf"/>
</dbReference>
<dbReference type="CTD" id="79944"/>
<dbReference type="OMA" id="GVHFTRM"/>
<evidence type="ECO:0000256" key="3">
    <source>
        <dbReference type="ARBA" id="ARBA00022827"/>
    </source>
</evidence>
<name>A0A8I6TI72_CIMLE</name>
<evidence type="ECO:0000256" key="7">
    <source>
        <dbReference type="ARBA" id="ARBA00038878"/>
    </source>
</evidence>
<dbReference type="Pfam" id="PF01266">
    <property type="entry name" value="DAO"/>
    <property type="match status" value="1"/>
</dbReference>
<evidence type="ECO:0000256" key="4">
    <source>
        <dbReference type="ARBA" id="ARBA00023002"/>
    </source>
</evidence>
<evidence type="ECO:0000256" key="5">
    <source>
        <dbReference type="ARBA" id="ARBA00036066"/>
    </source>
</evidence>
<comment type="cofactor">
    <cofactor evidence="1">
        <name>FAD</name>
        <dbReference type="ChEBI" id="CHEBI:57692"/>
    </cofactor>
</comment>
<sequence length="456" mass="50705">MLGRTATQRFFGIVKSRTSDRSAFFSTYRKPLSCSDVVIVGGGIVGVATARELKRQHPELSVTLVEKENALAQHQTGHNSGVIHAGIYYKPGSVKARLCNRGMDLLYKYLDRKNIPYKRVGKLIVATDCNELERLDSLFQRGMDNQVPDLSMIEGDKIKKYEPNARGLKAIYSPYTGIVDYGVVTNSFADDFKASRGEVILNFKVTDFQMEPKLTEQDPHPIRVISECGQFVKAAFVLCCAGLYADKLAVLTGGKSDPAIIPFRGEYLILKPTKENLVRGNIYPVPDPKFPFLGVHFTPRMDGSIWLGPNAILAYSREGYGYLSFSPTELLDSLSYRGLHKLIYSNFSYGIKETMKSLFKIIQVKELQRYVPSLSVYDVTSGPTGVRAQALSPNGELVEDFVFEGGDKQNPRILHCRNAPSPGATSSMAIAEVLVDKIRKCVANIKELEKKTEKCT</sequence>
<dbReference type="OrthoDB" id="8170339at2759"/>
<keyword evidence="3" id="KW-0274">FAD</keyword>
<evidence type="ECO:0000256" key="1">
    <source>
        <dbReference type="ARBA" id="ARBA00001974"/>
    </source>
</evidence>
<dbReference type="SUPFAM" id="SSF51905">
    <property type="entry name" value="FAD/NAD(P)-binding domain"/>
    <property type="match status" value="1"/>
</dbReference>
<comment type="catalytic activity">
    <reaction evidence="5">
        <text>(S)-2-hydroxyglutarate + A = 2-oxoglutarate + AH2</text>
        <dbReference type="Rhea" id="RHEA:21252"/>
        <dbReference type="ChEBI" id="CHEBI:13193"/>
        <dbReference type="ChEBI" id="CHEBI:16782"/>
        <dbReference type="ChEBI" id="CHEBI:16810"/>
        <dbReference type="ChEBI" id="CHEBI:17499"/>
        <dbReference type="EC" id="1.1.99.2"/>
    </reaction>
</comment>
<reference evidence="10" key="1">
    <citation type="submission" date="2022-01" db="UniProtKB">
        <authorList>
            <consortium name="EnsemblMetazoa"/>
        </authorList>
    </citation>
    <scope>IDENTIFICATION</scope>
</reference>
<evidence type="ECO:0000313" key="10">
    <source>
        <dbReference type="EnsemblMetazoa" id="XP_014251296.1"/>
    </source>
</evidence>
<dbReference type="GO" id="GO:0047545">
    <property type="term" value="F:(S)-2-hydroxyglutarate dehydrogenase activity"/>
    <property type="evidence" value="ECO:0007669"/>
    <property type="project" value="UniProtKB-EC"/>
</dbReference>
<feature type="domain" description="FAD dependent oxidoreductase" evidence="9">
    <location>
        <begin position="36"/>
        <end position="436"/>
    </location>
</feature>
<evidence type="ECO:0000256" key="8">
    <source>
        <dbReference type="ARBA" id="ARBA00041137"/>
    </source>
</evidence>
<evidence type="ECO:0000256" key="6">
    <source>
        <dbReference type="ARBA" id="ARBA00037941"/>
    </source>
</evidence>
<keyword evidence="11" id="KW-1185">Reference proteome</keyword>
<evidence type="ECO:0000259" key="9">
    <source>
        <dbReference type="Pfam" id="PF01266"/>
    </source>
</evidence>
<dbReference type="InterPro" id="IPR006076">
    <property type="entry name" value="FAD-dep_OxRdtase"/>
</dbReference>
<evidence type="ECO:0000313" key="11">
    <source>
        <dbReference type="Proteomes" id="UP000494040"/>
    </source>
</evidence>
<keyword evidence="4" id="KW-0560">Oxidoreductase</keyword>
<accession>A0A8I6TI72</accession>
<evidence type="ECO:0000256" key="2">
    <source>
        <dbReference type="ARBA" id="ARBA00022630"/>
    </source>
</evidence>
<dbReference type="Gene3D" id="3.30.9.10">
    <property type="entry name" value="D-Amino Acid Oxidase, subunit A, domain 2"/>
    <property type="match status" value="1"/>
</dbReference>
<proteinExistence type="inferred from homology"/>
<dbReference type="GeneID" id="106667700"/>
<dbReference type="PANTHER" id="PTHR43104:SF2">
    <property type="entry name" value="L-2-HYDROXYGLUTARATE DEHYDROGENASE, MITOCHONDRIAL"/>
    <property type="match status" value="1"/>
</dbReference>
<dbReference type="Gene3D" id="3.50.50.60">
    <property type="entry name" value="FAD/NAD(P)-binding domain"/>
    <property type="match status" value="1"/>
</dbReference>
<dbReference type="NCBIfam" id="NF008726">
    <property type="entry name" value="PRK11728.1"/>
    <property type="match status" value="1"/>
</dbReference>
<comment type="similarity">
    <text evidence="6">Belongs to the L2HGDH family.</text>
</comment>
<organism evidence="10 11">
    <name type="scientific">Cimex lectularius</name>
    <name type="common">Bed bug</name>
    <name type="synonym">Acanthia lectularia</name>
    <dbReference type="NCBI Taxonomy" id="79782"/>
    <lineage>
        <taxon>Eukaryota</taxon>
        <taxon>Metazoa</taxon>
        <taxon>Ecdysozoa</taxon>
        <taxon>Arthropoda</taxon>
        <taxon>Hexapoda</taxon>
        <taxon>Insecta</taxon>
        <taxon>Pterygota</taxon>
        <taxon>Neoptera</taxon>
        <taxon>Paraneoptera</taxon>
        <taxon>Hemiptera</taxon>
        <taxon>Heteroptera</taxon>
        <taxon>Panheteroptera</taxon>
        <taxon>Cimicomorpha</taxon>
        <taxon>Cimicidae</taxon>
        <taxon>Cimex</taxon>
    </lineage>
</organism>